<dbReference type="Gene3D" id="3.20.20.80">
    <property type="entry name" value="Glycosidases"/>
    <property type="match status" value="1"/>
</dbReference>
<evidence type="ECO:0000256" key="1">
    <source>
        <dbReference type="ARBA" id="ARBA00022801"/>
    </source>
</evidence>
<dbReference type="eggNOG" id="COG3858">
    <property type="taxonomic scope" value="Bacteria"/>
</dbReference>
<dbReference type="SUPFAM" id="SSF54106">
    <property type="entry name" value="LysM domain"/>
    <property type="match status" value="2"/>
</dbReference>
<keyword evidence="2" id="KW-0326">Glycosidase</keyword>
<dbReference type="GO" id="GO:0008061">
    <property type="term" value="F:chitin binding"/>
    <property type="evidence" value="ECO:0007669"/>
    <property type="project" value="InterPro"/>
</dbReference>
<dbReference type="PROSITE" id="PS51910">
    <property type="entry name" value="GH18_2"/>
    <property type="match status" value="1"/>
</dbReference>
<dbReference type="eggNOG" id="COG1388">
    <property type="taxonomic scope" value="Bacteria"/>
</dbReference>
<gene>
    <name evidence="5" type="ORF">CD32_07405</name>
</gene>
<organism evidence="5 6">
    <name type="scientific">Lysinibacillus odysseyi 34hs-1 = NBRC 100172</name>
    <dbReference type="NCBI Taxonomy" id="1220589"/>
    <lineage>
        <taxon>Bacteria</taxon>
        <taxon>Bacillati</taxon>
        <taxon>Bacillota</taxon>
        <taxon>Bacilli</taxon>
        <taxon>Bacillales</taxon>
        <taxon>Bacillaceae</taxon>
        <taxon>Lysinibacillus</taxon>
    </lineage>
</organism>
<feature type="domain" description="LysM" evidence="3">
    <location>
        <begin position="48"/>
        <end position="91"/>
    </location>
</feature>
<dbReference type="GO" id="GO:0070492">
    <property type="term" value="F:oligosaccharide binding"/>
    <property type="evidence" value="ECO:0007669"/>
    <property type="project" value="TreeGrafter"/>
</dbReference>
<name>A0A0A3IRY6_9BACI</name>
<dbReference type="Pfam" id="PF00704">
    <property type="entry name" value="Glyco_hydro_18"/>
    <property type="match status" value="1"/>
</dbReference>
<dbReference type="GO" id="GO:0012505">
    <property type="term" value="C:endomembrane system"/>
    <property type="evidence" value="ECO:0007669"/>
    <property type="project" value="TreeGrafter"/>
</dbReference>
<dbReference type="RefSeq" id="WP_036152942.1">
    <property type="nucleotide sequence ID" value="NZ_AVCX01000009.1"/>
</dbReference>
<dbReference type="PANTHER" id="PTHR46066:SF2">
    <property type="entry name" value="CHITINASE DOMAIN-CONTAINING PROTEIN 1"/>
    <property type="match status" value="1"/>
</dbReference>
<dbReference type="PANTHER" id="PTHR46066">
    <property type="entry name" value="CHITINASE DOMAIN-CONTAINING PROTEIN 1 FAMILY MEMBER"/>
    <property type="match status" value="1"/>
</dbReference>
<dbReference type="InterPro" id="IPR018392">
    <property type="entry name" value="LysM"/>
</dbReference>
<evidence type="ECO:0000259" key="3">
    <source>
        <dbReference type="PROSITE" id="PS51782"/>
    </source>
</evidence>
<keyword evidence="6" id="KW-1185">Reference proteome</keyword>
<dbReference type="InterPro" id="IPR001223">
    <property type="entry name" value="Glyco_hydro18_cat"/>
</dbReference>
<dbReference type="Proteomes" id="UP000030437">
    <property type="component" value="Unassembled WGS sequence"/>
</dbReference>
<dbReference type="InterPro" id="IPR036779">
    <property type="entry name" value="LysM_dom_sf"/>
</dbReference>
<dbReference type="InterPro" id="IPR011583">
    <property type="entry name" value="Chitinase_II/V-like_cat"/>
</dbReference>
<evidence type="ECO:0000313" key="6">
    <source>
        <dbReference type="Proteomes" id="UP000030437"/>
    </source>
</evidence>
<dbReference type="InterPro" id="IPR041704">
    <property type="entry name" value="CFLE_GH18"/>
</dbReference>
<feature type="domain" description="GH18" evidence="4">
    <location>
        <begin position="85"/>
        <end position="419"/>
    </location>
</feature>
<dbReference type="GO" id="GO:0005975">
    <property type="term" value="P:carbohydrate metabolic process"/>
    <property type="evidence" value="ECO:0007669"/>
    <property type="project" value="InterPro"/>
</dbReference>
<dbReference type="EMBL" id="JPVP01000052">
    <property type="protein sequence ID" value="KGR86210.1"/>
    <property type="molecule type" value="Genomic_DNA"/>
</dbReference>
<evidence type="ECO:0000259" key="4">
    <source>
        <dbReference type="PROSITE" id="PS51910"/>
    </source>
</evidence>
<proteinExistence type="predicted"/>
<dbReference type="SMART" id="SM00636">
    <property type="entry name" value="Glyco_18"/>
    <property type="match status" value="1"/>
</dbReference>
<dbReference type="Gene3D" id="3.10.350.10">
    <property type="entry name" value="LysM domain"/>
    <property type="match status" value="2"/>
</dbReference>
<dbReference type="OrthoDB" id="9769314at2"/>
<accession>A0A0A3IRY6</accession>
<dbReference type="InterPro" id="IPR029070">
    <property type="entry name" value="Chitinase_insertion_sf"/>
</dbReference>
<dbReference type="STRING" id="1220589.CD32_07405"/>
<dbReference type="PROSITE" id="PS51782">
    <property type="entry name" value="LYSM"/>
    <property type="match status" value="2"/>
</dbReference>
<dbReference type="GO" id="GO:0016798">
    <property type="term" value="F:hydrolase activity, acting on glycosyl bonds"/>
    <property type="evidence" value="ECO:0007669"/>
    <property type="project" value="UniProtKB-KW"/>
</dbReference>
<evidence type="ECO:0000313" key="5">
    <source>
        <dbReference type="EMBL" id="KGR86210.1"/>
    </source>
</evidence>
<dbReference type="AlphaFoldDB" id="A0A0A3IRY6"/>
<dbReference type="Gene3D" id="3.10.50.10">
    <property type="match status" value="1"/>
</dbReference>
<protein>
    <recommendedName>
        <fullName evidence="7">Sporulation protein</fullName>
    </recommendedName>
</protein>
<dbReference type="InterPro" id="IPR017853">
    <property type="entry name" value="GH"/>
</dbReference>
<dbReference type="CDD" id="cd00118">
    <property type="entry name" value="LysM"/>
    <property type="match status" value="2"/>
</dbReference>
<keyword evidence="1" id="KW-0378">Hydrolase</keyword>
<dbReference type="SUPFAM" id="SSF51445">
    <property type="entry name" value="(Trans)glycosidases"/>
    <property type="match status" value="1"/>
</dbReference>
<dbReference type="CDD" id="cd02874">
    <property type="entry name" value="GH18_CFLE_spore_hydrolase"/>
    <property type="match status" value="1"/>
</dbReference>
<reference evidence="5 6" key="1">
    <citation type="submission" date="2014-02" db="EMBL/GenBank/DDBJ databases">
        <title>Draft genome sequence of Lysinibacillus odysseyi NBRC 100172.</title>
        <authorList>
            <person name="Zhang F."/>
            <person name="Wang G."/>
            <person name="Zhang L."/>
        </authorList>
    </citation>
    <scope>NUCLEOTIDE SEQUENCE [LARGE SCALE GENOMIC DNA]</scope>
    <source>
        <strain evidence="5 6">NBRC 100172</strain>
    </source>
</reference>
<dbReference type="Pfam" id="PF01476">
    <property type="entry name" value="LysM"/>
    <property type="match status" value="2"/>
</dbReference>
<evidence type="ECO:0000256" key="2">
    <source>
        <dbReference type="ARBA" id="ARBA00023295"/>
    </source>
</evidence>
<sequence>MFVYVVKMGDSLFSIATRYQVNMDSIRITNELITDSLVPGQDLLIPTNMYTVQPGDSLYSISKMSFLPIETIRLYNGLQSDVLMVGMGLYLPPRVKYSVENLSYMYPTTPAQDELIIRAFAPINTYFAMFEYHILDEGELSQLNDDFAIQIARNNRVAPIATITNLTLGGFSPEITRQVLTVPEQRNRLINNIYTLVTTKNYAGVNIDFERVGEAERDLYTGFLRLLGERLQSEGYSVSVAIPAKTSDDIPWLRGYDFGGIGSVVDFLFIMAYDWHVPSTEPGPVAPIGEVRATIEYALQHMDRNKIILGVPRYGYDWTMDNGNAAGGRAVSVSGAIQLALRYQVPIQYSSEYEQPYFTYWDENGSRHIVWFENTQARAAKLQLVVDYQLRGVGAWQLGLGFPQSAYLVREFFNIKRVI</sequence>
<feature type="domain" description="LysM" evidence="3">
    <location>
        <begin position="2"/>
        <end position="45"/>
    </location>
</feature>
<dbReference type="SMART" id="SM00257">
    <property type="entry name" value="LysM"/>
    <property type="match status" value="2"/>
</dbReference>
<comment type="caution">
    <text evidence="5">The sequence shown here is derived from an EMBL/GenBank/DDBJ whole genome shotgun (WGS) entry which is preliminary data.</text>
</comment>
<evidence type="ECO:0008006" key="7">
    <source>
        <dbReference type="Google" id="ProtNLM"/>
    </source>
</evidence>